<accession>A0ABV2FIJ8</accession>
<dbReference type="RefSeq" id="WP_354365529.1">
    <property type="nucleotide sequence ID" value="NZ_JBEPLO010000015.1"/>
</dbReference>
<reference evidence="5 6" key="1">
    <citation type="submission" date="2024-06" db="EMBL/GenBank/DDBJ databases">
        <title>Genomic Encyclopedia of Type Strains, Phase IV (KMG-IV): sequencing the most valuable type-strain genomes for metagenomic binning, comparative biology and taxonomic classification.</title>
        <authorList>
            <person name="Goeker M."/>
        </authorList>
    </citation>
    <scope>NUCLEOTIDE SEQUENCE [LARGE SCALE GENOMIC DNA]</scope>
    <source>
        <strain evidence="5 6">DSM 28303</strain>
    </source>
</reference>
<evidence type="ECO:0000256" key="2">
    <source>
        <dbReference type="ARBA" id="ARBA00023125"/>
    </source>
</evidence>
<evidence type="ECO:0000256" key="3">
    <source>
        <dbReference type="ARBA" id="ARBA00023163"/>
    </source>
</evidence>
<evidence type="ECO:0000313" key="5">
    <source>
        <dbReference type="EMBL" id="MET3558382.1"/>
    </source>
</evidence>
<dbReference type="Gene3D" id="1.10.10.10">
    <property type="entry name" value="Winged helix-like DNA-binding domain superfamily/Winged helix DNA-binding domain"/>
    <property type="match status" value="1"/>
</dbReference>
<dbReference type="InterPro" id="IPR036388">
    <property type="entry name" value="WH-like_DNA-bd_sf"/>
</dbReference>
<name>A0ABV2FIJ8_9STRE</name>
<evidence type="ECO:0000313" key="6">
    <source>
        <dbReference type="Proteomes" id="UP001549122"/>
    </source>
</evidence>
<dbReference type="PROSITE" id="PS50949">
    <property type="entry name" value="HTH_GNTR"/>
    <property type="match status" value="1"/>
</dbReference>
<dbReference type="PANTHER" id="PTHR44846:SF1">
    <property type="entry name" value="MANNOSYL-D-GLYCERATE TRANSPORT_METABOLISM SYSTEM REPRESSOR MNGR-RELATED"/>
    <property type="match status" value="1"/>
</dbReference>
<dbReference type="SUPFAM" id="SSF46785">
    <property type="entry name" value="Winged helix' DNA-binding domain"/>
    <property type="match status" value="1"/>
</dbReference>
<dbReference type="InterPro" id="IPR000524">
    <property type="entry name" value="Tscrpt_reg_HTH_GntR"/>
</dbReference>
<keyword evidence="1" id="KW-0805">Transcription regulation</keyword>
<dbReference type="SUPFAM" id="SSF64288">
    <property type="entry name" value="Chorismate lyase-like"/>
    <property type="match status" value="1"/>
</dbReference>
<dbReference type="Pfam" id="PF07702">
    <property type="entry name" value="UTRA"/>
    <property type="match status" value="1"/>
</dbReference>
<sequence>MLDNSNKQPLYFQLFESLLSTIQQDLKPDDKLPTEKEIGEEYSVSRMTVRLALKELEKRGYIYRVQGKGSFVSDIKTENSNTFLMLDLKNHFDMTREVDISRSVYSYNLEKASLDLQQKMRLTKDSKLIHIKFQHHLNKKIIASEHLILKDSHFYNISPQTIEQYSLEQILREKNISIKAIEEQYTIAPLAEKDTGYDEQRLVLTITKFVYDHDNNLILISIQKLLSHTLTYKNFIWTNLE</sequence>
<organism evidence="5 6">
    <name type="scientific">Streptococcus rupicaprae</name>
    <dbReference type="NCBI Taxonomy" id="759619"/>
    <lineage>
        <taxon>Bacteria</taxon>
        <taxon>Bacillati</taxon>
        <taxon>Bacillota</taxon>
        <taxon>Bacilli</taxon>
        <taxon>Lactobacillales</taxon>
        <taxon>Streptococcaceae</taxon>
        <taxon>Streptococcus</taxon>
    </lineage>
</organism>
<dbReference type="CDD" id="cd07377">
    <property type="entry name" value="WHTH_GntR"/>
    <property type="match status" value="1"/>
</dbReference>
<keyword evidence="6" id="KW-1185">Reference proteome</keyword>
<comment type="caution">
    <text evidence="5">The sequence shown here is derived from an EMBL/GenBank/DDBJ whole genome shotgun (WGS) entry which is preliminary data.</text>
</comment>
<protein>
    <submittedName>
        <fullName evidence="5">GntR family transcriptional regulator</fullName>
    </submittedName>
</protein>
<keyword evidence="3" id="KW-0804">Transcription</keyword>
<dbReference type="InterPro" id="IPR036390">
    <property type="entry name" value="WH_DNA-bd_sf"/>
</dbReference>
<dbReference type="EMBL" id="JBEPLO010000015">
    <property type="protein sequence ID" value="MET3558382.1"/>
    <property type="molecule type" value="Genomic_DNA"/>
</dbReference>
<dbReference type="Gene3D" id="3.40.1410.10">
    <property type="entry name" value="Chorismate lyase-like"/>
    <property type="match status" value="1"/>
</dbReference>
<proteinExistence type="predicted"/>
<dbReference type="Pfam" id="PF00392">
    <property type="entry name" value="GntR"/>
    <property type="match status" value="1"/>
</dbReference>
<dbReference type="Proteomes" id="UP001549122">
    <property type="component" value="Unassembled WGS sequence"/>
</dbReference>
<keyword evidence="2" id="KW-0238">DNA-binding</keyword>
<dbReference type="SMART" id="SM00345">
    <property type="entry name" value="HTH_GNTR"/>
    <property type="match status" value="1"/>
</dbReference>
<dbReference type="PRINTS" id="PR00035">
    <property type="entry name" value="HTHGNTR"/>
</dbReference>
<dbReference type="InterPro" id="IPR011663">
    <property type="entry name" value="UTRA"/>
</dbReference>
<dbReference type="InterPro" id="IPR050679">
    <property type="entry name" value="Bact_HTH_transcr_reg"/>
</dbReference>
<dbReference type="InterPro" id="IPR028978">
    <property type="entry name" value="Chorismate_lyase_/UTRA_dom_sf"/>
</dbReference>
<evidence type="ECO:0000256" key="1">
    <source>
        <dbReference type="ARBA" id="ARBA00023015"/>
    </source>
</evidence>
<evidence type="ECO:0000259" key="4">
    <source>
        <dbReference type="PROSITE" id="PS50949"/>
    </source>
</evidence>
<dbReference type="PANTHER" id="PTHR44846">
    <property type="entry name" value="MANNOSYL-D-GLYCERATE TRANSPORT/METABOLISM SYSTEM REPRESSOR MNGR-RELATED"/>
    <property type="match status" value="1"/>
</dbReference>
<feature type="domain" description="HTH gntR-type" evidence="4">
    <location>
        <begin position="8"/>
        <end position="75"/>
    </location>
</feature>
<gene>
    <name evidence="5" type="ORF">ABID29_001505</name>
</gene>